<dbReference type="Proteomes" id="UP000761264">
    <property type="component" value="Unassembled WGS sequence"/>
</dbReference>
<name>A0A967F0K2_9PROT</name>
<accession>A0A967F0K2</accession>
<keyword evidence="2" id="KW-1185">Reference proteome</keyword>
<reference evidence="1" key="1">
    <citation type="submission" date="2020-03" db="EMBL/GenBank/DDBJ databases">
        <title>Genome of Pelagibius litoralis DSM 21314T.</title>
        <authorList>
            <person name="Wang G."/>
        </authorList>
    </citation>
    <scope>NUCLEOTIDE SEQUENCE</scope>
    <source>
        <strain evidence="1">DSM 21314</strain>
    </source>
</reference>
<comment type="caution">
    <text evidence="1">The sequence shown here is derived from an EMBL/GenBank/DDBJ whole genome shotgun (WGS) entry which is preliminary data.</text>
</comment>
<gene>
    <name evidence="1" type="ORF">HBA54_19825</name>
</gene>
<dbReference type="PROSITE" id="PS51257">
    <property type="entry name" value="PROKAR_LIPOPROTEIN"/>
    <property type="match status" value="1"/>
</dbReference>
<evidence type="ECO:0008006" key="3">
    <source>
        <dbReference type="Google" id="ProtNLM"/>
    </source>
</evidence>
<proteinExistence type="predicted"/>
<evidence type="ECO:0000313" key="2">
    <source>
        <dbReference type="Proteomes" id="UP000761264"/>
    </source>
</evidence>
<sequence length="82" mass="9384">MQRGFPIARFGFLGLSLVLVLSACARDPLPRLTYAERDCYRTLADVDCHAQALPGEENRRVGFYDEPVKIEQRKAWPLSLFQ</sequence>
<protein>
    <recommendedName>
        <fullName evidence="3">Lipoprotein</fullName>
    </recommendedName>
</protein>
<organism evidence="1 2">
    <name type="scientific">Pelagibius litoralis</name>
    <dbReference type="NCBI Taxonomy" id="374515"/>
    <lineage>
        <taxon>Bacteria</taxon>
        <taxon>Pseudomonadati</taxon>
        <taxon>Pseudomonadota</taxon>
        <taxon>Alphaproteobacteria</taxon>
        <taxon>Rhodospirillales</taxon>
        <taxon>Rhodovibrionaceae</taxon>
        <taxon>Pelagibius</taxon>
    </lineage>
</organism>
<dbReference type="RefSeq" id="WP_167227873.1">
    <property type="nucleotide sequence ID" value="NZ_JAAQPH010000016.1"/>
</dbReference>
<dbReference type="EMBL" id="JAAQPH010000016">
    <property type="protein sequence ID" value="NIA70852.1"/>
    <property type="molecule type" value="Genomic_DNA"/>
</dbReference>
<evidence type="ECO:0000313" key="1">
    <source>
        <dbReference type="EMBL" id="NIA70852.1"/>
    </source>
</evidence>
<dbReference type="AlphaFoldDB" id="A0A967F0K2"/>